<protein>
    <submittedName>
        <fullName evidence="1">ORF282</fullName>
    </submittedName>
</protein>
<accession>A0A2D3I5M6</accession>
<dbReference type="EMBL" id="MF768985">
    <property type="protein sequence ID" value="ATU83698.1"/>
    <property type="molecule type" value="Genomic_DNA"/>
</dbReference>
<evidence type="ECO:0000313" key="1">
    <source>
        <dbReference type="EMBL" id="ATU83698.1"/>
    </source>
</evidence>
<reference evidence="1" key="1">
    <citation type="journal article" date="2018" name="Aquaculture">
        <title>Complete genome sequence of a white spot syndrome virus associated with a disease incursion in Australia.</title>
        <authorList>
            <person name="Oakey J."/>
            <person name="Smith C.S."/>
        </authorList>
    </citation>
    <scope>NUCLEOTIDE SEQUENCE [LARGE SCALE GENOMIC DNA]</scope>
    <source>
        <strain evidence="1">WSSV-AU</strain>
    </source>
</reference>
<dbReference type="Proteomes" id="UP000267516">
    <property type="component" value="Segment"/>
</dbReference>
<organism evidence="1">
    <name type="scientific">White spot syndrome virus</name>
    <dbReference type="NCBI Taxonomy" id="342409"/>
    <lineage>
        <taxon>Viruses</taxon>
        <taxon>Viruses incertae sedis</taxon>
        <taxon>Naldaviricetes</taxon>
        <taxon>Nimaviridae</taxon>
        <taxon>Whispovirus</taxon>
    </lineage>
</organism>
<name>A0A2D3I5M6_9VIRU</name>
<proteinExistence type="predicted"/>
<sequence>MRELSPVSSLNSFSPPSKVMCLFSFNCTMKTPSLNSLFRIVSTASNVLITSSYFSYCFSPIIRKEERSCNSSSSGVSSRRFISFCSPIYSMVYL</sequence>